<dbReference type="InterPro" id="IPR029063">
    <property type="entry name" value="SAM-dependent_MTases_sf"/>
</dbReference>
<reference evidence="1" key="1">
    <citation type="submission" date="2022-08" db="EMBL/GenBank/DDBJ databases">
        <title>Microvirga terrae sp. nov., isolated from soil.</title>
        <authorList>
            <person name="Kim K.H."/>
            <person name="Seo Y.L."/>
            <person name="Kim J.M."/>
            <person name="Lee J.K."/>
            <person name="Han D.M."/>
            <person name="Jeon C.O."/>
        </authorList>
    </citation>
    <scope>NUCLEOTIDE SEQUENCE</scope>
    <source>
        <strain evidence="1">R24</strain>
    </source>
</reference>
<keyword evidence="2" id="KW-1185">Reference proteome</keyword>
<dbReference type="EMBL" id="CP102845">
    <property type="protein sequence ID" value="UVF18427.1"/>
    <property type="molecule type" value="Genomic_DNA"/>
</dbReference>
<dbReference type="RefSeq" id="WP_173947152.1">
    <property type="nucleotide sequence ID" value="NZ_CP102845.1"/>
</dbReference>
<organism evidence="1 2">
    <name type="scientific">Microvirga terrae</name>
    <dbReference type="NCBI Taxonomy" id="2740529"/>
    <lineage>
        <taxon>Bacteria</taxon>
        <taxon>Pseudomonadati</taxon>
        <taxon>Pseudomonadota</taxon>
        <taxon>Alphaproteobacteria</taxon>
        <taxon>Hyphomicrobiales</taxon>
        <taxon>Methylobacteriaceae</taxon>
        <taxon>Microvirga</taxon>
    </lineage>
</organism>
<accession>A0ABY5RRM1</accession>
<dbReference type="Proteomes" id="UP001017257">
    <property type="component" value="Chromosome"/>
</dbReference>
<proteinExistence type="predicted"/>
<dbReference type="Gene3D" id="3.40.50.150">
    <property type="entry name" value="Vaccinia Virus protein VP39"/>
    <property type="match status" value="1"/>
</dbReference>
<dbReference type="SUPFAM" id="SSF53335">
    <property type="entry name" value="S-adenosyl-L-methionine-dependent methyltransferases"/>
    <property type="match status" value="1"/>
</dbReference>
<name>A0ABY5RRM1_9HYPH</name>
<gene>
    <name evidence="1" type="ORF">HPT29_018250</name>
</gene>
<protein>
    <recommendedName>
        <fullName evidence="3">Class I SAM-dependent methyltransferase</fullName>
    </recommendedName>
</protein>
<evidence type="ECO:0000313" key="1">
    <source>
        <dbReference type="EMBL" id="UVF18427.1"/>
    </source>
</evidence>
<evidence type="ECO:0008006" key="3">
    <source>
        <dbReference type="Google" id="ProtNLM"/>
    </source>
</evidence>
<evidence type="ECO:0000313" key="2">
    <source>
        <dbReference type="Proteomes" id="UP001017257"/>
    </source>
</evidence>
<sequence length="243" mass="28138">MMRYWIPPSETLEHLWSERFPALPRYCGNDSQPGIDEVEEWRDWTMLDTTPDQLRIEGFLERHDLSQATLLHVGVGNSGLAKRFAQRTKEIVGTTISNSEMCHGRKLNILNYHVYINNKYSGEPVPGPEEFDFIIDNNPTTFACCRDHLCKMMVQYRSRLKENGMIVTDREGLGWVVSAPSANPRWGFSFDDWAALGEVFRLKPKRIDNDIYVLAGESAVIRHNFRPPSIKHAVRKISRLFRR</sequence>